<evidence type="ECO:0000256" key="1">
    <source>
        <dbReference type="ARBA" id="ARBA00000316"/>
    </source>
</evidence>
<dbReference type="STRING" id="56449.XBLMG947_2158"/>
<evidence type="ECO:0000256" key="9">
    <source>
        <dbReference type="PIRSR" id="PIRSR600821-52"/>
    </source>
</evidence>
<dbReference type="OrthoDB" id="9813814at2"/>
<dbReference type="InterPro" id="IPR011079">
    <property type="entry name" value="Ala_racemase_C"/>
</dbReference>
<reference evidence="11 14" key="2">
    <citation type="submission" date="2016-08" db="EMBL/GenBank/DDBJ databases">
        <title>Evolution of the type three secretion system and type three effector repertoires in Xanthomonas.</title>
        <authorList>
            <person name="Merda D."/>
            <person name="Briand M."/>
            <person name="Bosis E."/>
            <person name="Rousseau C."/>
            <person name="Portier P."/>
            <person name="Jacques M.-A."/>
            <person name="Fischer-Le Saux M."/>
        </authorList>
    </citation>
    <scope>NUCLEOTIDE SEQUENCE [LARGE SCALE GENOMIC DNA]</scope>
    <source>
        <strain evidence="11 14">CFBP1976</strain>
    </source>
</reference>
<dbReference type="FunFam" id="3.20.20.10:FF:000002">
    <property type="entry name" value="Alanine racemase"/>
    <property type="match status" value="1"/>
</dbReference>
<keyword evidence="14" id="KW-1185">Reference proteome</keyword>
<feature type="binding site" evidence="7 9">
    <location>
        <position position="129"/>
    </location>
    <ligand>
        <name>substrate</name>
    </ligand>
</feature>
<reference evidence="12 13" key="1">
    <citation type="submission" date="2016-06" db="EMBL/GenBank/DDBJ databases">
        <authorList>
            <person name="Kjaerup R.B."/>
            <person name="Dalgaard T.S."/>
            <person name="Juul-Madsen H.R."/>
        </authorList>
    </citation>
    <scope>NUCLEOTIDE SEQUENCE [LARGE SCALE GENOMIC DNA]</scope>
    <source>
        <strain evidence="12">LMG947</strain>
    </source>
</reference>
<protein>
    <recommendedName>
        <fullName evidence="4 7">Alanine racemase</fullName>
        <ecNumber evidence="4 7">5.1.1.1</ecNumber>
    </recommendedName>
</protein>
<dbReference type="Gene3D" id="3.20.20.10">
    <property type="entry name" value="Alanine racemase"/>
    <property type="match status" value="1"/>
</dbReference>
<dbReference type="Gene3D" id="2.40.37.10">
    <property type="entry name" value="Lyase, Ornithine Decarboxylase, Chain A, domain 1"/>
    <property type="match status" value="1"/>
</dbReference>
<dbReference type="InterPro" id="IPR020622">
    <property type="entry name" value="Ala_racemase_pyridoxalP-BS"/>
</dbReference>
<dbReference type="FunFam" id="2.40.37.10:FF:000002">
    <property type="entry name" value="Alanine racemase"/>
    <property type="match status" value="1"/>
</dbReference>
<feature type="active site" description="Proton acceptor; specific for L-alanine" evidence="7">
    <location>
        <position position="253"/>
    </location>
</feature>
<dbReference type="InterPro" id="IPR009006">
    <property type="entry name" value="Ala_racemase/Decarboxylase_C"/>
</dbReference>
<evidence type="ECO:0000256" key="8">
    <source>
        <dbReference type="PIRSR" id="PIRSR600821-50"/>
    </source>
</evidence>
<dbReference type="Proteomes" id="UP000092503">
    <property type="component" value="Unassembled WGS sequence"/>
</dbReference>
<keyword evidence="6 7" id="KW-0413">Isomerase</keyword>
<dbReference type="GO" id="GO:0030170">
    <property type="term" value="F:pyridoxal phosphate binding"/>
    <property type="evidence" value="ECO:0007669"/>
    <property type="project" value="UniProtKB-UniRule"/>
</dbReference>
<dbReference type="GO" id="GO:0030632">
    <property type="term" value="P:D-alanine biosynthetic process"/>
    <property type="evidence" value="ECO:0007669"/>
    <property type="project" value="UniProtKB-UniRule"/>
</dbReference>
<dbReference type="InterPro" id="IPR029066">
    <property type="entry name" value="PLP-binding_barrel"/>
</dbReference>
<feature type="active site" description="Proton acceptor; specific for D-alanine" evidence="7">
    <location>
        <position position="33"/>
    </location>
</feature>
<dbReference type="EC" id="5.1.1.1" evidence="4 7"/>
<evidence type="ECO:0000256" key="3">
    <source>
        <dbReference type="ARBA" id="ARBA00007880"/>
    </source>
</evidence>
<dbReference type="EMBL" id="FLTX01000035">
    <property type="protein sequence ID" value="SBV51369.1"/>
    <property type="molecule type" value="Genomic_DNA"/>
</dbReference>
<dbReference type="GO" id="GO:0008784">
    <property type="term" value="F:alanine racemase activity"/>
    <property type="evidence" value="ECO:0007669"/>
    <property type="project" value="UniProtKB-UniRule"/>
</dbReference>
<dbReference type="PANTHER" id="PTHR30511:SF0">
    <property type="entry name" value="ALANINE RACEMASE, CATABOLIC-RELATED"/>
    <property type="match status" value="1"/>
</dbReference>
<organism evidence="12 13">
    <name type="scientific">Xanthomonas bromi</name>
    <dbReference type="NCBI Taxonomy" id="56449"/>
    <lineage>
        <taxon>Bacteria</taxon>
        <taxon>Pseudomonadati</taxon>
        <taxon>Pseudomonadota</taxon>
        <taxon>Gammaproteobacteria</taxon>
        <taxon>Lysobacterales</taxon>
        <taxon>Lysobacteraceae</taxon>
        <taxon>Xanthomonas</taxon>
    </lineage>
</organism>
<evidence type="ECO:0000256" key="2">
    <source>
        <dbReference type="ARBA" id="ARBA00001933"/>
    </source>
</evidence>
<evidence type="ECO:0000259" key="10">
    <source>
        <dbReference type="SMART" id="SM01005"/>
    </source>
</evidence>
<dbReference type="PRINTS" id="PR00992">
    <property type="entry name" value="ALARACEMASE"/>
</dbReference>
<evidence type="ECO:0000256" key="7">
    <source>
        <dbReference type="HAMAP-Rule" id="MF_01201"/>
    </source>
</evidence>
<dbReference type="InterPro" id="IPR001608">
    <property type="entry name" value="Ala_racemase_N"/>
</dbReference>
<dbReference type="SUPFAM" id="SSF50621">
    <property type="entry name" value="Alanine racemase C-terminal domain-like"/>
    <property type="match status" value="1"/>
</dbReference>
<dbReference type="HAMAP" id="MF_01201">
    <property type="entry name" value="Ala_racemase"/>
    <property type="match status" value="1"/>
</dbReference>
<dbReference type="Proteomes" id="UP000239710">
    <property type="component" value="Unassembled WGS sequence"/>
</dbReference>
<evidence type="ECO:0000313" key="13">
    <source>
        <dbReference type="Proteomes" id="UP000092503"/>
    </source>
</evidence>
<accession>A0A1C3NLV4</accession>
<keyword evidence="5 7" id="KW-0663">Pyridoxal phosphate</keyword>
<feature type="binding site" evidence="7 9">
    <location>
        <position position="301"/>
    </location>
    <ligand>
        <name>substrate</name>
    </ligand>
</feature>
<dbReference type="NCBIfam" id="TIGR00492">
    <property type="entry name" value="alr"/>
    <property type="match status" value="1"/>
</dbReference>
<dbReference type="PANTHER" id="PTHR30511">
    <property type="entry name" value="ALANINE RACEMASE"/>
    <property type="match status" value="1"/>
</dbReference>
<evidence type="ECO:0000313" key="12">
    <source>
        <dbReference type="EMBL" id="SBV51369.1"/>
    </source>
</evidence>
<dbReference type="GO" id="GO:0005829">
    <property type="term" value="C:cytosol"/>
    <property type="evidence" value="ECO:0007669"/>
    <property type="project" value="TreeGrafter"/>
</dbReference>
<dbReference type="RefSeq" id="WP_065468508.1">
    <property type="nucleotide sequence ID" value="NZ_FLTX01000035.1"/>
</dbReference>
<evidence type="ECO:0000256" key="5">
    <source>
        <dbReference type="ARBA" id="ARBA00022898"/>
    </source>
</evidence>
<feature type="domain" description="Alanine racemase C-terminal" evidence="10">
    <location>
        <begin position="232"/>
        <end position="355"/>
    </location>
</feature>
<dbReference type="EMBL" id="MDCE01000012">
    <property type="protein sequence ID" value="PPV06886.1"/>
    <property type="molecule type" value="Genomic_DNA"/>
</dbReference>
<dbReference type="PROSITE" id="PS00395">
    <property type="entry name" value="ALANINE_RACEMASE"/>
    <property type="match status" value="1"/>
</dbReference>
<dbReference type="Pfam" id="PF00842">
    <property type="entry name" value="Ala_racemase_C"/>
    <property type="match status" value="1"/>
</dbReference>
<proteinExistence type="inferred from homology"/>
<evidence type="ECO:0000313" key="11">
    <source>
        <dbReference type="EMBL" id="PPV06886.1"/>
    </source>
</evidence>
<comment type="similarity">
    <text evidence="3 7">Belongs to the alanine racemase family.</text>
</comment>
<sequence>MRPAQASIDLDALRHNYRLAKRLGNSKALAVVKADAYGHGAVRCAQALEPDADGFAVACIEEALELRQAGIRAPILLLEGFFEHDELRLIAEHDLWTVASTPQQVRALAEFQSPRPLRVWLKMDSGMHRLGLSPEDFRAAWLRLRGLPQIASLVLMTHLARADELDCSRTDEQAVAFALTAGGMRAETSIRNSPGLLGWPALRNDWSRPGLMLYGANPFPQDTDTTAQLRPVMTLRSRIISVRDLPVGEPVGYGARFVAERPTRVGVVAMGYADGYPQFAPNGTPVLVEGQFCSLIGRVSMDMLTVDLTDHPQADIGTPVQLWGDAPQVGPLAAQCNVSAYQLLCGLKRVPRVYVGETAALSAPASVREVAAVGGSAAR</sequence>
<evidence type="ECO:0000256" key="6">
    <source>
        <dbReference type="ARBA" id="ARBA00023235"/>
    </source>
</evidence>
<dbReference type="Pfam" id="PF01168">
    <property type="entry name" value="Ala_racemase_N"/>
    <property type="match status" value="1"/>
</dbReference>
<dbReference type="InterPro" id="IPR000821">
    <property type="entry name" value="Ala_racemase"/>
</dbReference>
<comment type="function">
    <text evidence="7">Catalyzes the interconversion of L-alanine and D-alanine. May also act on other amino acids.</text>
</comment>
<dbReference type="SMART" id="SM01005">
    <property type="entry name" value="Ala_racemase_C"/>
    <property type="match status" value="1"/>
</dbReference>
<dbReference type="AlphaFoldDB" id="A0A1C3NLV4"/>
<dbReference type="CDD" id="cd06827">
    <property type="entry name" value="PLPDE_III_AR_proteobact"/>
    <property type="match status" value="1"/>
</dbReference>
<evidence type="ECO:0000313" key="14">
    <source>
        <dbReference type="Proteomes" id="UP000239710"/>
    </source>
</evidence>
<comment type="catalytic activity">
    <reaction evidence="1 7">
        <text>L-alanine = D-alanine</text>
        <dbReference type="Rhea" id="RHEA:20249"/>
        <dbReference type="ChEBI" id="CHEBI:57416"/>
        <dbReference type="ChEBI" id="CHEBI:57972"/>
        <dbReference type="EC" id="5.1.1.1"/>
    </reaction>
</comment>
<feature type="modified residue" description="N6-(pyridoxal phosphate)lysine" evidence="7 8">
    <location>
        <position position="33"/>
    </location>
</feature>
<comment type="cofactor">
    <cofactor evidence="2 7 8">
        <name>pyridoxal 5'-phosphate</name>
        <dbReference type="ChEBI" id="CHEBI:597326"/>
    </cofactor>
</comment>
<dbReference type="SUPFAM" id="SSF51419">
    <property type="entry name" value="PLP-binding barrel"/>
    <property type="match status" value="1"/>
</dbReference>
<gene>
    <name evidence="11" type="primary">alr</name>
    <name evidence="12" type="ORF">XBLMG947_2158</name>
    <name evidence="11" type="ORF">XbrCFBP1976_10175</name>
</gene>
<dbReference type="UniPathway" id="UPA00042">
    <property type="reaction ID" value="UER00497"/>
</dbReference>
<evidence type="ECO:0000256" key="4">
    <source>
        <dbReference type="ARBA" id="ARBA00013089"/>
    </source>
</evidence>
<name>A0A1C3NLV4_9XANT</name>
<comment type="pathway">
    <text evidence="7">Amino-acid biosynthesis; D-alanine biosynthesis; D-alanine from L-alanine: step 1/1.</text>
</comment>